<dbReference type="RefSeq" id="WP_143338911.1">
    <property type="nucleotide sequence ID" value="NZ_FNIN01000002.1"/>
</dbReference>
<accession>A0A1H0BZT5</accession>
<dbReference type="STRING" id="206665.SAMN04488516_102350"/>
<keyword evidence="2" id="KW-1185">Reference proteome</keyword>
<organism evidence="1 2">
    <name type="scientific">Desulfonauticus submarinus</name>
    <dbReference type="NCBI Taxonomy" id="206665"/>
    <lineage>
        <taxon>Bacteria</taxon>
        <taxon>Pseudomonadati</taxon>
        <taxon>Thermodesulfobacteriota</taxon>
        <taxon>Desulfovibrionia</taxon>
        <taxon>Desulfovibrionales</taxon>
        <taxon>Desulfonauticaceae</taxon>
        <taxon>Desulfonauticus</taxon>
    </lineage>
</organism>
<dbReference type="Proteomes" id="UP000199602">
    <property type="component" value="Unassembled WGS sequence"/>
</dbReference>
<name>A0A1H0BZT5_9BACT</name>
<proteinExistence type="predicted"/>
<evidence type="ECO:0000313" key="1">
    <source>
        <dbReference type="EMBL" id="SDN51075.1"/>
    </source>
</evidence>
<gene>
    <name evidence="1" type="ORF">SAMN04488516_102350</name>
</gene>
<evidence type="ECO:0000313" key="2">
    <source>
        <dbReference type="Proteomes" id="UP000199602"/>
    </source>
</evidence>
<dbReference type="AlphaFoldDB" id="A0A1H0BZT5"/>
<dbReference type="OrthoDB" id="5775264at2"/>
<sequence length="84" mass="10142">MRALHGYYKNGKIEIFGEIPKYIKRARLIIVLEPEDEEKKYIPFDEFRITPPSSEEEFKMIGLYNFFNEEDDNNIDWEECFGLK</sequence>
<protein>
    <submittedName>
        <fullName evidence="1">Uncharacterized protein</fullName>
    </submittedName>
</protein>
<dbReference type="EMBL" id="FNIN01000002">
    <property type="protein sequence ID" value="SDN51075.1"/>
    <property type="molecule type" value="Genomic_DNA"/>
</dbReference>
<reference evidence="1 2" key="1">
    <citation type="submission" date="2016-10" db="EMBL/GenBank/DDBJ databases">
        <authorList>
            <person name="de Groot N.N."/>
        </authorList>
    </citation>
    <scope>NUCLEOTIDE SEQUENCE [LARGE SCALE GENOMIC DNA]</scope>
    <source>
        <strain evidence="1 2">DSM 15269</strain>
    </source>
</reference>